<evidence type="ECO:0000313" key="13">
    <source>
        <dbReference type="EMBL" id="MCL2912419.1"/>
    </source>
</evidence>
<keyword evidence="10" id="KW-0998">Cell outer membrane</keyword>
<evidence type="ECO:0000256" key="2">
    <source>
        <dbReference type="ARBA" id="ARBA00011233"/>
    </source>
</evidence>
<evidence type="ECO:0000256" key="6">
    <source>
        <dbReference type="ARBA" id="ARBA00022729"/>
    </source>
</evidence>
<dbReference type="Proteomes" id="UP001202831">
    <property type="component" value="Unassembled WGS sequence"/>
</dbReference>
<dbReference type="PANTHER" id="PTHR34501">
    <property type="entry name" value="PROTEIN YDDL-RELATED"/>
    <property type="match status" value="1"/>
</dbReference>
<keyword evidence="14" id="KW-1185">Reference proteome</keyword>
<dbReference type="EMBL" id="JAKIKT010000001">
    <property type="protein sequence ID" value="MCL2912419.1"/>
    <property type="molecule type" value="Genomic_DNA"/>
</dbReference>
<comment type="caution">
    <text evidence="13">The sequence shown here is derived from an EMBL/GenBank/DDBJ whole genome shotgun (WGS) entry which is preliminary data.</text>
</comment>
<keyword evidence="4" id="KW-1134">Transmembrane beta strand</keyword>
<evidence type="ECO:0000256" key="11">
    <source>
        <dbReference type="SAM" id="SignalP"/>
    </source>
</evidence>
<comment type="subunit">
    <text evidence="2">Homotrimer.</text>
</comment>
<evidence type="ECO:0000256" key="8">
    <source>
        <dbReference type="ARBA" id="ARBA00023114"/>
    </source>
</evidence>
<comment type="subcellular location">
    <subcellularLocation>
        <location evidence="1">Cell outer membrane</location>
        <topology evidence="1">Multi-pass membrane protein</topology>
    </subcellularLocation>
</comment>
<keyword evidence="7" id="KW-0406">Ion transport</keyword>
<dbReference type="InterPro" id="IPR033900">
    <property type="entry name" value="Gram_neg_porin_domain"/>
</dbReference>
<evidence type="ECO:0000256" key="1">
    <source>
        <dbReference type="ARBA" id="ARBA00004571"/>
    </source>
</evidence>
<gene>
    <name evidence="13" type="ORF">L2725_01245</name>
</gene>
<dbReference type="RefSeq" id="WP_115137335.1">
    <property type="nucleotide sequence ID" value="NZ_JAKIKT010000001.1"/>
</dbReference>
<name>A0ABT0N1V3_9GAMM</name>
<evidence type="ECO:0000256" key="5">
    <source>
        <dbReference type="ARBA" id="ARBA00022692"/>
    </source>
</evidence>
<protein>
    <submittedName>
        <fullName evidence="13">Porin</fullName>
    </submittedName>
</protein>
<dbReference type="InterPro" id="IPR002299">
    <property type="entry name" value="Porin_Neis"/>
</dbReference>
<evidence type="ECO:0000256" key="10">
    <source>
        <dbReference type="ARBA" id="ARBA00023237"/>
    </source>
</evidence>
<evidence type="ECO:0000256" key="4">
    <source>
        <dbReference type="ARBA" id="ARBA00022452"/>
    </source>
</evidence>
<dbReference type="PANTHER" id="PTHR34501:SF9">
    <property type="entry name" value="MAJOR OUTER MEMBRANE PROTEIN P.IA"/>
    <property type="match status" value="1"/>
</dbReference>
<feature type="domain" description="Porin" evidence="12">
    <location>
        <begin position="12"/>
        <end position="318"/>
    </location>
</feature>
<keyword evidence="8" id="KW-0626">Porin</keyword>
<feature type="signal peptide" evidence="11">
    <location>
        <begin position="1"/>
        <end position="23"/>
    </location>
</feature>
<evidence type="ECO:0000259" key="12">
    <source>
        <dbReference type="Pfam" id="PF13609"/>
    </source>
</evidence>
<evidence type="ECO:0000256" key="7">
    <source>
        <dbReference type="ARBA" id="ARBA00023065"/>
    </source>
</evidence>
<keyword evidence="6 11" id="KW-0732">Signal</keyword>
<reference evidence="13 14" key="1">
    <citation type="submission" date="2022-01" db="EMBL/GenBank/DDBJ databases">
        <title>Whole genome-based taxonomy of the Shewanellaceae.</title>
        <authorList>
            <person name="Martin-Rodriguez A.J."/>
        </authorList>
    </citation>
    <scope>NUCLEOTIDE SEQUENCE [LARGE SCALE GENOMIC DNA]</scope>
    <source>
        <strain evidence="13 14">DSM 21332</strain>
    </source>
</reference>
<evidence type="ECO:0000313" key="14">
    <source>
        <dbReference type="Proteomes" id="UP001202831"/>
    </source>
</evidence>
<evidence type="ECO:0000256" key="9">
    <source>
        <dbReference type="ARBA" id="ARBA00023136"/>
    </source>
</evidence>
<accession>A0ABT0N1V3</accession>
<keyword evidence="9" id="KW-0472">Membrane</keyword>
<sequence length="342" mass="37083">MKKSFISASIASVLAMASASALAAGPDFYGRLDLAVTNADNGTTTMNGKEGTVFENNFSHIGVKGSEKIADGFDIIYQMEFGVDNTTTSGKTFSARNTFLGLKTNAGTVLVGRNDHVFKQTEGGVDLFGNTNADIDRLIVGQERVADGIWYYSPKIADLVTLNATYLLKDNQTDTEEQQYALSATLGDKKLKAHNYYVAAAYMDGIANVEAYRVVGQVKLADFKLGGLFQNTESKEFSNMEGNSYFVNAAYNLNGVNLKAEYGKDEAGLGKYFQNSIGNAADQATFSDVNVQSITVGADYRLAKSTLIYGHYAMYEGDYKMAGAKVDLSDDNVFTVGVRYDF</sequence>
<evidence type="ECO:0000256" key="3">
    <source>
        <dbReference type="ARBA" id="ARBA00022448"/>
    </source>
</evidence>
<dbReference type="Pfam" id="PF13609">
    <property type="entry name" value="Porin_4"/>
    <property type="match status" value="1"/>
</dbReference>
<dbReference type="SUPFAM" id="SSF56935">
    <property type="entry name" value="Porins"/>
    <property type="match status" value="1"/>
</dbReference>
<dbReference type="CDD" id="cd00342">
    <property type="entry name" value="gram_neg_porins"/>
    <property type="match status" value="1"/>
</dbReference>
<dbReference type="InterPro" id="IPR050298">
    <property type="entry name" value="Gram-neg_bact_OMP"/>
</dbReference>
<proteinExistence type="predicted"/>
<keyword evidence="5" id="KW-0812">Transmembrane</keyword>
<keyword evidence="3" id="KW-0813">Transport</keyword>
<dbReference type="Gene3D" id="2.40.160.10">
    <property type="entry name" value="Porin"/>
    <property type="match status" value="1"/>
</dbReference>
<dbReference type="InterPro" id="IPR023614">
    <property type="entry name" value="Porin_dom_sf"/>
</dbReference>
<dbReference type="PRINTS" id="PR00184">
    <property type="entry name" value="NEISSPPORIN"/>
</dbReference>
<feature type="chain" id="PRO_5045877740" evidence="11">
    <location>
        <begin position="24"/>
        <end position="342"/>
    </location>
</feature>
<organism evidence="13 14">
    <name type="scientific">Shewanella corallii</name>
    <dbReference type="NCBI Taxonomy" id="560080"/>
    <lineage>
        <taxon>Bacteria</taxon>
        <taxon>Pseudomonadati</taxon>
        <taxon>Pseudomonadota</taxon>
        <taxon>Gammaproteobacteria</taxon>
        <taxon>Alteromonadales</taxon>
        <taxon>Shewanellaceae</taxon>
        <taxon>Shewanella</taxon>
    </lineage>
</organism>